<dbReference type="PROSITE" id="PS51257">
    <property type="entry name" value="PROKAR_LIPOPROTEIN"/>
    <property type="match status" value="1"/>
</dbReference>
<dbReference type="RefSeq" id="WP_092794593.1">
    <property type="nucleotide sequence ID" value="NZ_FOPC01000020.1"/>
</dbReference>
<feature type="domain" description="3-keto-alpha-glucoside-1,2-lyase/3-keto-2-hydroxy-glucal hydratase" evidence="1">
    <location>
        <begin position="45"/>
        <end position="249"/>
    </location>
</feature>
<dbReference type="InterPro" id="IPR010496">
    <property type="entry name" value="AL/BT2_dom"/>
</dbReference>
<proteinExistence type="predicted"/>
<protein>
    <recommendedName>
        <fullName evidence="1">3-keto-alpha-glucoside-1,2-lyase/3-keto-2-hydroxy-glucal hydratase domain-containing protein</fullName>
    </recommendedName>
</protein>
<dbReference type="AlphaFoldDB" id="A0A1I2XLF1"/>
<organism evidence="2 3">
    <name type="scientific">Algoriphagus hitonicola</name>
    <dbReference type="NCBI Taxonomy" id="435880"/>
    <lineage>
        <taxon>Bacteria</taxon>
        <taxon>Pseudomonadati</taxon>
        <taxon>Bacteroidota</taxon>
        <taxon>Cytophagia</taxon>
        <taxon>Cytophagales</taxon>
        <taxon>Cyclobacteriaceae</taxon>
        <taxon>Algoriphagus</taxon>
    </lineage>
</organism>
<dbReference type="Proteomes" id="UP000199642">
    <property type="component" value="Unassembled WGS sequence"/>
</dbReference>
<gene>
    <name evidence="2" type="ORF">SAMN04487988_1207</name>
</gene>
<evidence type="ECO:0000259" key="1">
    <source>
        <dbReference type="Pfam" id="PF06439"/>
    </source>
</evidence>
<dbReference type="STRING" id="435880.SAMN04487988_1207"/>
<dbReference type="Gene3D" id="2.60.120.560">
    <property type="entry name" value="Exo-inulinase, domain 1"/>
    <property type="match status" value="1"/>
</dbReference>
<keyword evidence="3" id="KW-1185">Reference proteome</keyword>
<reference evidence="3" key="1">
    <citation type="submission" date="2016-10" db="EMBL/GenBank/DDBJ databases">
        <authorList>
            <person name="Varghese N."/>
            <person name="Submissions S."/>
        </authorList>
    </citation>
    <scope>NUCLEOTIDE SEQUENCE [LARGE SCALE GENOMIC DNA]</scope>
    <source>
        <strain evidence="3">DSM 19315</strain>
    </source>
</reference>
<dbReference type="OrthoDB" id="9806233at2"/>
<evidence type="ECO:0000313" key="3">
    <source>
        <dbReference type="Proteomes" id="UP000199642"/>
    </source>
</evidence>
<dbReference type="GO" id="GO:0016787">
    <property type="term" value="F:hydrolase activity"/>
    <property type="evidence" value="ECO:0007669"/>
    <property type="project" value="InterPro"/>
</dbReference>
<accession>A0A1I2XLF1</accession>
<evidence type="ECO:0000313" key="2">
    <source>
        <dbReference type="EMBL" id="SFH13917.1"/>
    </source>
</evidence>
<name>A0A1I2XLF1_9BACT</name>
<dbReference type="EMBL" id="FOPC01000020">
    <property type="protein sequence ID" value="SFH13917.1"/>
    <property type="molecule type" value="Genomic_DNA"/>
</dbReference>
<dbReference type="Pfam" id="PF06439">
    <property type="entry name" value="3keto-disac_hyd"/>
    <property type="match status" value="1"/>
</dbReference>
<sequence length="251" mass="28269">MQKNYWIVSSLAASLLISCSGEKTVENTAETTETNTEASMPQESEWISLFDGQSFDGWHKYGGGEVGKAWKIENGEIYLDAANKDGWQTGDGGDIITDEEYENFHLKYEWKIAPNGNSGVIFLVHESDEYDYPWLTGPEMQVLDNEGHPDAEIISHRAGDLYDLIVSSEETVKPAGEWNMAEIIVDDAQLTLRLNDVTTVETTLWTPEWEALIADSKFKDMPGFGKYKKGKIALQDHGDLVHFRNIELKKL</sequence>